<reference evidence="2" key="1">
    <citation type="journal article" date="2019" name="Int. J. Syst. Evol. Microbiol.">
        <title>The Global Catalogue of Microorganisms (GCM) 10K type strain sequencing project: providing services to taxonomists for standard genome sequencing and annotation.</title>
        <authorList>
            <consortium name="The Broad Institute Genomics Platform"/>
            <consortium name="The Broad Institute Genome Sequencing Center for Infectious Disease"/>
            <person name="Wu L."/>
            <person name="Ma J."/>
        </authorList>
    </citation>
    <scope>NUCLEOTIDE SEQUENCE [LARGE SCALE GENOMIC DNA]</scope>
    <source>
        <strain evidence="2">JCM 19635</strain>
    </source>
</reference>
<accession>A0ABW2U4C8</accession>
<dbReference type="EMBL" id="JBHTEK010000001">
    <property type="protein sequence ID" value="MFC7667711.1"/>
    <property type="molecule type" value="Genomic_DNA"/>
</dbReference>
<dbReference type="Proteomes" id="UP001596513">
    <property type="component" value="Unassembled WGS sequence"/>
</dbReference>
<name>A0ABW2U4C8_9BACT</name>
<keyword evidence="2" id="KW-1185">Reference proteome</keyword>
<evidence type="ECO:0000313" key="1">
    <source>
        <dbReference type="EMBL" id="MFC7667711.1"/>
    </source>
</evidence>
<gene>
    <name evidence="1" type="ORF">ACFQT0_10185</name>
</gene>
<organism evidence="1 2">
    <name type="scientific">Hymenobacter humi</name>
    <dbReference type="NCBI Taxonomy" id="1411620"/>
    <lineage>
        <taxon>Bacteria</taxon>
        <taxon>Pseudomonadati</taxon>
        <taxon>Bacteroidota</taxon>
        <taxon>Cytophagia</taxon>
        <taxon>Cytophagales</taxon>
        <taxon>Hymenobacteraceae</taxon>
        <taxon>Hymenobacter</taxon>
    </lineage>
</organism>
<evidence type="ECO:0000313" key="2">
    <source>
        <dbReference type="Proteomes" id="UP001596513"/>
    </source>
</evidence>
<protein>
    <submittedName>
        <fullName evidence="1">Uncharacterized protein</fullName>
    </submittedName>
</protein>
<sequence>MPQAVGEQGIKAGTFVHLVEVGQRLAGVQLLTAGGVHRRPVGVVEQAFGQVAGHGQVFEALLVLNADGVAAKLGGDAHGGDVHLALLQGLGQGQLGGLLGAPVKFHALGEQPIQHPRASAAVTSRMAA</sequence>
<proteinExistence type="predicted"/>
<dbReference type="RefSeq" id="WP_380202455.1">
    <property type="nucleotide sequence ID" value="NZ_JBHTEK010000001.1"/>
</dbReference>
<comment type="caution">
    <text evidence="1">The sequence shown here is derived from an EMBL/GenBank/DDBJ whole genome shotgun (WGS) entry which is preliminary data.</text>
</comment>